<evidence type="ECO:0000256" key="1">
    <source>
        <dbReference type="ARBA" id="ARBA00004123"/>
    </source>
</evidence>
<organism evidence="10 11">
    <name type="scientific">Vitis vinifera</name>
    <name type="common">Grape</name>
    <dbReference type="NCBI Taxonomy" id="29760"/>
    <lineage>
        <taxon>Eukaryota</taxon>
        <taxon>Viridiplantae</taxon>
        <taxon>Streptophyta</taxon>
        <taxon>Embryophyta</taxon>
        <taxon>Tracheophyta</taxon>
        <taxon>Spermatophyta</taxon>
        <taxon>Magnoliopsida</taxon>
        <taxon>eudicotyledons</taxon>
        <taxon>Gunneridae</taxon>
        <taxon>Pentapetalae</taxon>
        <taxon>rosids</taxon>
        <taxon>Vitales</taxon>
        <taxon>Vitaceae</taxon>
        <taxon>Viteae</taxon>
        <taxon>Vitis</taxon>
    </lineage>
</organism>
<keyword evidence="4" id="KW-0862">Zinc</keyword>
<evidence type="ECO:0000256" key="7">
    <source>
        <dbReference type="SAM" id="MobiDB-lite"/>
    </source>
</evidence>
<evidence type="ECO:0000256" key="3">
    <source>
        <dbReference type="ARBA" id="ARBA00022771"/>
    </source>
</evidence>
<evidence type="ECO:0000256" key="4">
    <source>
        <dbReference type="ARBA" id="ARBA00022833"/>
    </source>
</evidence>
<feature type="compositionally biased region" description="Basic residues" evidence="7">
    <location>
        <begin position="1513"/>
        <end position="1535"/>
    </location>
</feature>
<dbReference type="InterPro" id="IPR018501">
    <property type="entry name" value="DDT_dom"/>
</dbReference>
<keyword evidence="2" id="KW-0479">Metal-binding</keyword>
<dbReference type="SUPFAM" id="SSF57903">
    <property type="entry name" value="FYVE/PHD zinc finger"/>
    <property type="match status" value="2"/>
</dbReference>
<gene>
    <name evidence="10" type="ORF">VitviT2T_008897</name>
</gene>
<evidence type="ECO:0000313" key="10">
    <source>
        <dbReference type="EMBL" id="WJZ89697.1"/>
    </source>
</evidence>
<dbReference type="InterPro" id="IPR047365">
    <property type="entry name" value="Tudor_AtPTM-like"/>
</dbReference>
<accession>A0ABY9C367</accession>
<feature type="domain" description="DDT" evidence="9">
    <location>
        <begin position="397"/>
        <end position="457"/>
    </location>
</feature>
<dbReference type="SMART" id="SM00571">
    <property type="entry name" value="DDT"/>
    <property type="match status" value="1"/>
</dbReference>
<dbReference type="EMBL" id="CP126653">
    <property type="protein sequence ID" value="WJZ89697.1"/>
    <property type="molecule type" value="Genomic_DNA"/>
</dbReference>
<name>A0ABY9C367_VITVI</name>
<dbReference type="CDD" id="cd15532">
    <property type="entry name" value="PHD2_CHD_II"/>
    <property type="match status" value="1"/>
</dbReference>
<dbReference type="InterPro" id="IPR011011">
    <property type="entry name" value="Znf_FYVE_PHD"/>
</dbReference>
<dbReference type="InterPro" id="IPR019787">
    <property type="entry name" value="Znf_PHD-finger"/>
</dbReference>
<sequence>MEFVGRPVKKEFHGFGIFSGLVKSYDPESGFFEILYEDGDSEELEWSELAFLLEGEVADPGLVELTQKPRVGRKPKKRRRVEIKPENPENSGNTSGHLDNLNGGFSETLGKSGEGVGKFGVNGGFDLNDGFNFNNGCSLSVDCEENVTRSNYIDLNLNVNGDFDESSKAIELGCAVVETRKKGCSFDLNLGLDDEMKDADVECGGQLKEIHVDGGGGGGANGTLEGGVSAKGVNDSREFVLADSGLWQVGVPREDGISMALWMENASNCVNHSAFSEVQLEGLSGDSIAVISGCQGNLVSPYNEGKRGRKRRKLLNNLTSGTETVLRRSTRRGSAQKGNVSSIMVPFAVSDGSPSAAVSLVSEGKPIISGHAGIEDCIGLPPKLQLPPSSQNLNLDGIPIFDFFSVYAFLRSFSTLLYLSPFELEDFVEALRCNFSNPLFDSVHVSLLQTLRKHLEFLSDEGSQSASSCLRCLNWGLLDSVTWPVFMAEYLLIHGSGLKPGFDFSCLKLFDNDYCKRPVAVKVEILRCLCDDVIEVEALRSELSRRSLAAEPDMEFNRNVNIEICKKRRAMMDVSGGSCLAEEVVDEINDWNSDECCLCKMDGNLICCDGCPAAYHSRCVGVASDLLPDGDWYCPECAIDKDKPWMKQRKSLRGAELLGVDPHGRLYFSSYGYLLVSDSCDTESSFNHYSRNELNDVIEVLKFSEIHYGEIITAICKHWGSSVNLNGATSSLDSENHAIFSDMVRKAQTTAICMTPLPWTPETCAVKEESTDERKPGEKSVAEVSLSCGVSKSITLLNSTIVNSSMEIENPIASSEQSAEIIQSSTGIQNFQNHGSDCLNTSARISNQAESPEKTPPVGNCSISTSIDVEQEKKIESAVDGHTSSPIHTRKEDVSQVQCGIDYTNYYSFAQTASSVAEELMHKSSDKSKEHSTTSAEEIISAQIKAISKNFTKFCWPNAQSLTMDAEKENCGWCFSCKDSTGDKNCLFKTNFMVPVQEGSKSEGVGLQSKKNRKGHLVDVINYILSIEVRLRGLLMGPWMNPHHAKLWCKNALKASDVASVKHLLLTLESNLRRLALSADWLKQMDSFITMGSASHIVISSRASSKLGVGKKRTRCSGFVSKPSSNAATGLSLFWWRGGRLSRKLFNWKVLPRSLASKAARQAGCTKIPGILYPESSEFAKRNKYVVWRSAVETSTSVEQLALLVRELDLNIRWDDIENTHPLFKLDKEARKSIRPFRKVIIRRKCIEGTISKYLLDFGKRKIIPDVVVKHGSILEESSSERKKYWLDESHVPLHLLKAFEEKRIARKSSNINSGKLNEGGREMKKPSKDKGFSYLFLKAERSENYQCGHCKKDVLTREAVSCQYCKGYFHKRHVRKSAGSISAECTYTCHKCQDGKPMKINAKIGNVQSQKGKKGSTDLYKKKGKAYKNCRLLGSKSGKKIFTKEQPVRSCKGRKPSTGKRPVRSLVKREVSTVVPLRRSARKIKFVSLQNKNLEEQDKGKQEKGKQEKGKQVKSMKSKKRTPKKPKKETSWKKKKRRTLVCYSYWLNGLLLSRMPNDDRVMQFRRERLFVPSEHLNVVIDKPTCHLCAEAGHTPMLNYINCEICGDWFHGDAFGLDVETIGNLIGFRCHECCKRTPPACPHLQGMSRDEAQLDEVKSDVGIDCLVPQSEAYVRQESQSDEDSPGLFVVDESIHKEEQVGAVPGSNQGPILKPKLEGENGHLLAFEMQKTDATESSDDKDFEAGVPMKTEENLTLEENTIELGKENVTVEPPSCEADVDMTDTEIASSRHEEATNGLLKSIILDEAVGDSLFQAKLLSCKADVDVTDTEMGSSRHEEATNGLLKTSVILKEPVDGTLVDSSKLHQTILASGELLDMGEKKCLD</sequence>
<evidence type="ECO:0008006" key="12">
    <source>
        <dbReference type="Google" id="ProtNLM"/>
    </source>
</evidence>
<evidence type="ECO:0000259" key="9">
    <source>
        <dbReference type="PROSITE" id="PS50827"/>
    </source>
</evidence>
<feature type="compositionally biased region" description="Basic residues" evidence="7">
    <location>
        <begin position="1452"/>
        <end position="1464"/>
    </location>
</feature>
<evidence type="ECO:0000256" key="2">
    <source>
        <dbReference type="ARBA" id="ARBA00022723"/>
    </source>
</evidence>
<dbReference type="Gene3D" id="3.30.40.10">
    <property type="entry name" value="Zinc/RING finger domain, C3HC4 (zinc finger)"/>
    <property type="match status" value="2"/>
</dbReference>
<evidence type="ECO:0000259" key="8">
    <source>
        <dbReference type="PROSITE" id="PS50016"/>
    </source>
</evidence>
<dbReference type="InterPro" id="IPR019786">
    <property type="entry name" value="Zinc_finger_PHD-type_CS"/>
</dbReference>
<dbReference type="SMART" id="SM00249">
    <property type="entry name" value="PHD"/>
    <property type="match status" value="3"/>
</dbReference>
<feature type="compositionally biased region" description="Basic and acidic residues" evidence="7">
    <location>
        <begin position="1496"/>
        <end position="1512"/>
    </location>
</feature>
<dbReference type="Pfam" id="PF24294">
    <property type="entry name" value="Chromo_PTM"/>
    <property type="match status" value="1"/>
</dbReference>
<dbReference type="PANTHER" id="PTHR46508">
    <property type="entry name" value="PHD FINGER FAMILY PROTEIN"/>
    <property type="match status" value="1"/>
</dbReference>
<feature type="region of interest" description="Disordered" evidence="7">
    <location>
        <begin position="1496"/>
        <end position="1535"/>
    </location>
</feature>
<feature type="region of interest" description="Disordered" evidence="7">
    <location>
        <begin position="68"/>
        <end position="104"/>
    </location>
</feature>
<dbReference type="PANTHER" id="PTHR46508:SF5">
    <property type="entry name" value="PHD-FINGER AND DNA BINDING DOMAIN-CONTAINING PROTEIN"/>
    <property type="match status" value="1"/>
</dbReference>
<keyword evidence="11" id="KW-1185">Reference proteome</keyword>
<feature type="compositionally biased region" description="Polar residues" evidence="7">
    <location>
        <begin position="88"/>
        <end position="97"/>
    </location>
</feature>
<dbReference type="Pfam" id="PF02791">
    <property type="entry name" value="DDT"/>
    <property type="match status" value="1"/>
</dbReference>
<dbReference type="Pfam" id="PF21743">
    <property type="entry name" value="PTM_DIR17_Tudor"/>
    <property type="match status" value="1"/>
</dbReference>
<dbReference type="CDD" id="cd20401">
    <property type="entry name" value="Tudor_AtPTM-like"/>
    <property type="match status" value="1"/>
</dbReference>
<dbReference type="CDD" id="cd15489">
    <property type="entry name" value="PHD_SF"/>
    <property type="match status" value="1"/>
</dbReference>
<feature type="region of interest" description="Disordered" evidence="7">
    <location>
        <begin position="1445"/>
        <end position="1466"/>
    </location>
</feature>
<keyword evidence="5" id="KW-0539">Nucleus</keyword>
<dbReference type="InterPro" id="IPR001965">
    <property type="entry name" value="Znf_PHD"/>
</dbReference>
<keyword evidence="3 6" id="KW-0863">Zinc-finger</keyword>
<protein>
    <recommendedName>
        <fullName evidence="12">DDT domain-containing protein PTM</fullName>
    </recommendedName>
</protein>
<dbReference type="InterPro" id="IPR056618">
    <property type="entry name" value="Chromo_PTM"/>
</dbReference>
<evidence type="ECO:0000256" key="5">
    <source>
        <dbReference type="ARBA" id="ARBA00023242"/>
    </source>
</evidence>
<dbReference type="PROSITE" id="PS50016">
    <property type="entry name" value="ZF_PHD_2"/>
    <property type="match status" value="1"/>
</dbReference>
<feature type="domain" description="PHD-type" evidence="8">
    <location>
        <begin position="593"/>
        <end position="640"/>
    </location>
</feature>
<dbReference type="Proteomes" id="UP001227230">
    <property type="component" value="Chromosome 6"/>
</dbReference>
<evidence type="ECO:0000313" key="11">
    <source>
        <dbReference type="Proteomes" id="UP001227230"/>
    </source>
</evidence>
<dbReference type="InterPro" id="IPR013083">
    <property type="entry name" value="Znf_RING/FYVE/PHD"/>
</dbReference>
<dbReference type="Pfam" id="PF00628">
    <property type="entry name" value="PHD"/>
    <property type="match status" value="1"/>
</dbReference>
<evidence type="ECO:0000256" key="6">
    <source>
        <dbReference type="PROSITE-ProRule" id="PRU00146"/>
    </source>
</evidence>
<reference evidence="10 11" key="1">
    <citation type="journal article" date="2023" name="Hortic Res">
        <title>The complete reference genome for grapevine (Vitis vinifera L.) genetics and breeding.</title>
        <authorList>
            <person name="Shi X."/>
            <person name="Cao S."/>
            <person name="Wang X."/>
            <person name="Huang S."/>
            <person name="Wang Y."/>
            <person name="Liu Z."/>
            <person name="Liu W."/>
            <person name="Leng X."/>
            <person name="Peng Y."/>
            <person name="Wang N."/>
            <person name="Wang Y."/>
            <person name="Ma Z."/>
            <person name="Xu X."/>
            <person name="Zhang F."/>
            <person name="Xue H."/>
            <person name="Zhong H."/>
            <person name="Wang Y."/>
            <person name="Zhang K."/>
            <person name="Velt A."/>
            <person name="Avia K."/>
            <person name="Holtgrawe D."/>
            <person name="Grimplet J."/>
            <person name="Matus J.T."/>
            <person name="Ware D."/>
            <person name="Wu X."/>
            <person name="Wang H."/>
            <person name="Liu C."/>
            <person name="Fang Y."/>
            <person name="Rustenholz C."/>
            <person name="Cheng Z."/>
            <person name="Xiao H."/>
            <person name="Zhou Y."/>
        </authorList>
    </citation>
    <scope>NUCLEOTIDE SEQUENCE [LARGE SCALE GENOMIC DNA]</scope>
    <source>
        <strain evidence="11">cv. Pinot noir / PN40024</strain>
        <tissue evidence="10">Leaf</tissue>
    </source>
</reference>
<dbReference type="PROSITE" id="PS01359">
    <property type="entry name" value="ZF_PHD_1"/>
    <property type="match status" value="1"/>
</dbReference>
<proteinExistence type="predicted"/>
<comment type="subcellular location">
    <subcellularLocation>
        <location evidence="1">Nucleus</location>
    </subcellularLocation>
</comment>
<feature type="compositionally biased region" description="Basic residues" evidence="7">
    <location>
        <begin position="70"/>
        <end position="81"/>
    </location>
</feature>
<dbReference type="PROSITE" id="PS50827">
    <property type="entry name" value="DDT"/>
    <property type="match status" value="1"/>
</dbReference>